<evidence type="ECO:0000256" key="2">
    <source>
        <dbReference type="ARBA" id="ARBA00022525"/>
    </source>
</evidence>
<evidence type="ECO:0000256" key="7">
    <source>
        <dbReference type="ARBA" id="ARBA00023326"/>
    </source>
</evidence>
<evidence type="ECO:0000259" key="9">
    <source>
        <dbReference type="Pfam" id="PF02230"/>
    </source>
</evidence>
<dbReference type="GO" id="GO:0005576">
    <property type="term" value="C:extracellular region"/>
    <property type="evidence" value="ECO:0007669"/>
    <property type="project" value="UniProtKB-SubCell"/>
</dbReference>
<organism evidence="10 11">
    <name type="scientific">Thalassotalea marina</name>
    <dbReference type="NCBI Taxonomy" id="1673741"/>
    <lineage>
        <taxon>Bacteria</taxon>
        <taxon>Pseudomonadati</taxon>
        <taxon>Pseudomonadota</taxon>
        <taxon>Gammaproteobacteria</taxon>
        <taxon>Alteromonadales</taxon>
        <taxon>Colwelliaceae</taxon>
        <taxon>Thalassotalea</taxon>
    </lineage>
</organism>
<dbReference type="SUPFAM" id="SSF53474">
    <property type="entry name" value="alpha/beta-Hydrolases"/>
    <property type="match status" value="2"/>
</dbReference>
<feature type="domain" description="AB hydrolase-1" evidence="8">
    <location>
        <begin position="322"/>
        <end position="427"/>
    </location>
</feature>
<dbReference type="InterPro" id="IPR003140">
    <property type="entry name" value="PLipase/COase/thioEstase"/>
</dbReference>
<dbReference type="AlphaFoldDB" id="A0A919BLP8"/>
<dbReference type="Pfam" id="PF02230">
    <property type="entry name" value="Abhydrolase_2"/>
    <property type="match status" value="1"/>
</dbReference>
<dbReference type="RefSeq" id="WP_189772432.1">
    <property type="nucleotide sequence ID" value="NZ_BNCK01000007.1"/>
</dbReference>
<dbReference type="Gene3D" id="3.40.50.1820">
    <property type="entry name" value="alpha/beta hydrolase"/>
    <property type="match status" value="2"/>
</dbReference>
<dbReference type="GO" id="GO:0045493">
    <property type="term" value="P:xylan catabolic process"/>
    <property type="evidence" value="ECO:0007669"/>
    <property type="project" value="UniProtKB-KW"/>
</dbReference>
<dbReference type="Proteomes" id="UP000623842">
    <property type="component" value="Unassembled WGS sequence"/>
</dbReference>
<reference evidence="10" key="1">
    <citation type="journal article" date="2014" name="Int. J. Syst. Evol. Microbiol.">
        <title>Complete genome sequence of Corynebacterium casei LMG S-19264T (=DSM 44701T), isolated from a smear-ripened cheese.</title>
        <authorList>
            <consortium name="US DOE Joint Genome Institute (JGI-PGF)"/>
            <person name="Walter F."/>
            <person name="Albersmeier A."/>
            <person name="Kalinowski J."/>
            <person name="Ruckert C."/>
        </authorList>
    </citation>
    <scope>NUCLEOTIDE SEQUENCE</scope>
    <source>
        <strain evidence="10">KCTC 42731</strain>
    </source>
</reference>
<keyword evidence="2" id="KW-0964">Secreted</keyword>
<dbReference type="PANTHER" id="PTHR38050">
    <property type="match status" value="1"/>
</dbReference>
<evidence type="ECO:0000256" key="1">
    <source>
        <dbReference type="ARBA" id="ARBA00004613"/>
    </source>
</evidence>
<evidence type="ECO:0000313" key="10">
    <source>
        <dbReference type="EMBL" id="GHG00106.1"/>
    </source>
</evidence>
<name>A0A919BLP8_9GAMM</name>
<evidence type="ECO:0000256" key="3">
    <source>
        <dbReference type="ARBA" id="ARBA00022651"/>
    </source>
</evidence>
<evidence type="ECO:0000256" key="5">
    <source>
        <dbReference type="ARBA" id="ARBA00022801"/>
    </source>
</evidence>
<evidence type="ECO:0000313" key="11">
    <source>
        <dbReference type="Proteomes" id="UP000623842"/>
    </source>
</evidence>
<keyword evidence="4" id="KW-0732">Signal</keyword>
<dbReference type="InterPro" id="IPR000073">
    <property type="entry name" value="AB_hydrolase_1"/>
</dbReference>
<sequence length="606" mass="67754">MNNSLLHNLTILAIVFFIVACQSDNTIIDDSAEQPSVTSPVNSSLKRIDLNNRYYHIASPANFNNDKAYKLLLVFHGSGGSGIGMSGVAQFEQLSQDYLVVYAKSQEVEWNEGCDCNIAHRKGIDDLAYVEQVISDIKNNYRILDGEIYGVGFSQGALFSQNLLCNKSSLFKALAAVAAPMSKPLSQTCQITTPTNYLAIHGTADSVLPFQGLQHSNWALISSPAAIELIASLNQLHSPATQTQLSDDVTVNLYKSDSVINQLVAIDGGRHTWNYSSFNTSQYILDFFQQVSDFQLPQHASLIQTSNGLRQIRTMGSENTGPAVVLLSGFNKNFHSDSAWYALLQPLLAQDYRVHVIDSAGLGFSPYNPNGSYQLLADDLYQILVSLNEREISLVAFASSNITAQLFQAKYADDANIKINNMVWIDPDILLPHSIAFYKGYPVDWYEKYIVDLQPHIEDHYFTERSTQKIADETKEVQAMVPTEFSQLMDWDYYHAMVKRRLTIAGQKARAMNIAKYPSDLDAVADIKINNSIPITVIDSDFEQAQIDSADENIDVMIRWQQEGTTWSKEIATKTNGQYIPLNQAKHLVVFEHPEVIKSAIDHYMQ</sequence>
<keyword evidence="3" id="KW-0858">Xylan degradation</keyword>
<evidence type="ECO:0008006" key="12">
    <source>
        <dbReference type="Google" id="ProtNLM"/>
    </source>
</evidence>
<dbReference type="InterPro" id="IPR043595">
    <property type="entry name" value="FaeB/C/D"/>
</dbReference>
<dbReference type="PANTHER" id="PTHR38050:SF2">
    <property type="entry name" value="FERULOYL ESTERASE C-RELATED"/>
    <property type="match status" value="1"/>
</dbReference>
<dbReference type="Pfam" id="PF00561">
    <property type="entry name" value="Abhydrolase_1"/>
    <property type="match status" value="1"/>
</dbReference>
<dbReference type="InterPro" id="IPR029058">
    <property type="entry name" value="AB_hydrolase_fold"/>
</dbReference>
<accession>A0A919BLP8</accession>
<keyword evidence="6" id="KW-0119">Carbohydrate metabolism</keyword>
<keyword evidence="11" id="KW-1185">Reference proteome</keyword>
<gene>
    <name evidence="10" type="ORF">GCM10017161_30910</name>
</gene>
<protein>
    <recommendedName>
        <fullName evidence="12">Alpha/beta hydrolase</fullName>
    </recommendedName>
</protein>
<evidence type="ECO:0000256" key="6">
    <source>
        <dbReference type="ARBA" id="ARBA00023277"/>
    </source>
</evidence>
<feature type="domain" description="Phospholipase/carboxylesterase/thioesterase" evidence="9">
    <location>
        <begin position="65"/>
        <end position="223"/>
    </location>
</feature>
<keyword evidence="7" id="KW-0624">Polysaccharide degradation</keyword>
<comment type="subcellular location">
    <subcellularLocation>
        <location evidence="1">Secreted</location>
    </subcellularLocation>
</comment>
<dbReference type="EMBL" id="BNCK01000007">
    <property type="protein sequence ID" value="GHG00106.1"/>
    <property type="molecule type" value="Genomic_DNA"/>
</dbReference>
<evidence type="ECO:0000259" key="8">
    <source>
        <dbReference type="Pfam" id="PF00561"/>
    </source>
</evidence>
<reference evidence="10" key="2">
    <citation type="submission" date="2020-09" db="EMBL/GenBank/DDBJ databases">
        <authorList>
            <person name="Sun Q."/>
            <person name="Kim S."/>
        </authorList>
    </citation>
    <scope>NUCLEOTIDE SEQUENCE</scope>
    <source>
        <strain evidence="10">KCTC 42731</strain>
    </source>
</reference>
<comment type="caution">
    <text evidence="10">The sequence shown here is derived from an EMBL/GenBank/DDBJ whole genome shotgun (WGS) entry which is preliminary data.</text>
</comment>
<proteinExistence type="predicted"/>
<keyword evidence="5" id="KW-0378">Hydrolase</keyword>
<evidence type="ECO:0000256" key="4">
    <source>
        <dbReference type="ARBA" id="ARBA00022729"/>
    </source>
</evidence>
<dbReference type="GO" id="GO:0030600">
    <property type="term" value="F:feruloyl esterase activity"/>
    <property type="evidence" value="ECO:0007669"/>
    <property type="project" value="InterPro"/>
</dbReference>